<evidence type="ECO:0000256" key="4">
    <source>
        <dbReference type="SAM" id="MobiDB-lite"/>
    </source>
</evidence>
<dbReference type="AlphaFoldDB" id="A0A1I8M591"/>
<dbReference type="GO" id="GO:0008270">
    <property type="term" value="F:zinc ion binding"/>
    <property type="evidence" value="ECO:0007669"/>
    <property type="project" value="UniProtKB-KW"/>
</dbReference>
<dbReference type="Proteomes" id="UP001652621">
    <property type="component" value="Unplaced"/>
</dbReference>
<evidence type="ECO:0000313" key="6">
    <source>
        <dbReference type="EnsemblMetazoa" id="MDOA001367-PA"/>
    </source>
</evidence>
<feature type="domain" description="RING-type" evidence="5">
    <location>
        <begin position="9"/>
        <end position="52"/>
    </location>
</feature>
<dbReference type="STRING" id="7370.A0A1I8M591"/>
<dbReference type="GeneID" id="101895476"/>
<dbReference type="VEuPathDB" id="VectorBase:MDOMA2_020159"/>
<feature type="region of interest" description="Disordered" evidence="4">
    <location>
        <begin position="62"/>
        <end position="81"/>
    </location>
</feature>
<dbReference type="OrthoDB" id="9049620at2759"/>
<keyword evidence="1 3" id="KW-0863">Zinc-finger</keyword>
<keyword evidence="2" id="KW-0862">Zinc</keyword>
<reference evidence="6" key="1">
    <citation type="submission" date="2020-05" db="UniProtKB">
        <authorList>
            <consortium name="EnsemblMetazoa"/>
        </authorList>
    </citation>
    <scope>IDENTIFICATION</scope>
    <source>
        <strain evidence="6">Aabys</strain>
    </source>
</reference>
<dbReference type="RefSeq" id="XP_005182257.1">
    <property type="nucleotide sequence ID" value="XM_005182200.2"/>
</dbReference>
<dbReference type="PROSITE" id="PS50089">
    <property type="entry name" value="ZF_RING_2"/>
    <property type="match status" value="1"/>
</dbReference>
<feature type="compositionally biased region" description="Low complexity" evidence="4">
    <location>
        <begin position="67"/>
        <end position="81"/>
    </location>
</feature>
<evidence type="ECO:0000259" key="5">
    <source>
        <dbReference type="PROSITE" id="PS50089"/>
    </source>
</evidence>
<dbReference type="InterPro" id="IPR001841">
    <property type="entry name" value="Znf_RING"/>
</dbReference>
<reference evidence="8" key="2">
    <citation type="submission" date="2025-04" db="UniProtKB">
        <authorList>
            <consortium name="RefSeq"/>
        </authorList>
    </citation>
    <scope>IDENTIFICATION</scope>
    <source>
        <strain evidence="8">Aabys</strain>
    </source>
</reference>
<dbReference type="Pfam" id="PF13920">
    <property type="entry name" value="zf-C3HC4_3"/>
    <property type="match status" value="1"/>
</dbReference>
<dbReference type="KEGG" id="mde:101895476"/>
<evidence type="ECO:0000313" key="7">
    <source>
        <dbReference type="Proteomes" id="UP001652621"/>
    </source>
</evidence>
<dbReference type="InterPro" id="IPR013083">
    <property type="entry name" value="Znf_RING/FYVE/PHD"/>
</dbReference>
<keyword evidence="1 3" id="KW-0479">Metal-binding</keyword>
<sequence>MSNSTTERCVICLDEKREPINISCGHSFCKECFGIYKGYRKYNWGRKCPICRRELKPKKRDSKIGINSSLDSNPSSSAESLNNSMATNLLMEHFISIASNDTLNTSNASRDQIALDVTNPIPNSETDSMEIYDNDGDDFENYFSDSEEDGNDDDAIYGFEENLSWNEHFEEDINVEPEDSYIAHNESWYSTGSGQVDNFNASSDDSKIYLDLDNQT</sequence>
<evidence type="ECO:0000256" key="2">
    <source>
        <dbReference type="ARBA" id="ARBA00022833"/>
    </source>
</evidence>
<gene>
    <name evidence="6" type="primary">101895476</name>
    <name evidence="8" type="synonym">LOC101895476</name>
</gene>
<organism evidence="6">
    <name type="scientific">Musca domestica</name>
    <name type="common">House fly</name>
    <dbReference type="NCBI Taxonomy" id="7370"/>
    <lineage>
        <taxon>Eukaryota</taxon>
        <taxon>Metazoa</taxon>
        <taxon>Ecdysozoa</taxon>
        <taxon>Arthropoda</taxon>
        <taxon>Hexapoda</taxon>
        <taxon>Insecta</taxon>
        <taxon>Pterygota</taxon>
        <taxon>Neoptera</taxon>
        <taxon>Endopterygota</taxon>
        <taxon>Diptera</taxon>
        <taxon>Brachycera</taxon>
        <taxon>Muscomorpha</taxon>
        <taxon>Muscoidea</taxon>
        <taxon>Muscidae</taxon>
        <taxon>Musca</taxon>
    </lineage>
</organism>
<dbReference type="SUPFAM" id="SSF57850">
    <property type="entry name" value="RING/U-box"/>
    <property type="match status" value="1"/>
</dbReference>
<dbReference type="SMART" id="SM00184">
    <property type="entry name" value="RING"/>
    <property type="match status" value="1"/>
</dbReference>
<dbReference type="VEuPathDB" id="VectorBase:MDOA001367"/>
<accession>A0A1I8M591</accession>
<dbReference type="eggNOG" id="ENOG502RTNA">
    <property type="taxonomic scope" value="Eukaryota"/>
</dbReference>
<keyword evidence="7" id="KW-1185">Reference proteome</keyword>
<evidence type="ECO:0000256" key="3">
    <source>
        <dbReference type="PROSITE-ProRule" id="PRU00175"/>
    </source>
</evidence>
<dbReference type="Gene3D" id="3.30.40.10">
    <property type="entry name" value="Zinc/RING finger domain, C3HC4 (zinc finger)"/>
    <property type="match status" value="1"/>
</dbReference>
<evidence type="ECO:0000256" key="1">
    <source>
        <dbReference type="ARBA" id="ARBA00022771"/>
    </source>
</evidence>
<dbReference type="EnsemblMetazoa" id="MDOA001367-RA">
    <property type="protein sequence ID" value="MDOA001367-PA"/>
    <property type="gene ID" value="MDOA001367"/>
</dbReference>
<protein>
    <submittedName>
        <fullName evidence="8">E3 ubiquitin-protein ligase rnf8-A-like</fullName>
    </submittedName>
</protein>
<proteinExistence type="predicted"/>
<name>A0A1I8M591_MUSDO</name>
<evidence type="ECO:0000313" key="8">
    <source>
        <dbReference type="RefSeq" id="XP_005182257.1"/>
    </source>
</evidence>